<feature type="compositionally biased region" description="Basic residues" evidence="5">
    <location>
        <begin position="231"/>
        <end position="243"/>
    </location>
</feature>
<dbReference type="Pfam" id="PF14223">
    <property type="entry name" value="Retrotran_gag_2"/>
    <property type="match status" value="1"/>
</dbReference>
<dbReference type="InterPro" id="IPR054722">
    <property type="entry name" value="PolX-like_BBD"/>
</dbReference>
<dbReference type="EMBL" id="AWWV01015921">
    <property type="protein sequence ID" value="OMO51183.1"/>
    <property type="molecule type" value="Genomic_DNA"/>
</dbReference>
<feature type="region of interest" description="Disordered" evidence="5">
    <location>
        <begin position="210"/>
        <end position="256"/>
    </location>
</feature>
<dbReference type="InterPro" id="IPR057670">
    <property type="entry name" value="SH3_retrovirus"/>
</dbReference>
<evidence type="ECO:0000256" key="1">
    <source>
        <dbReference type="ARBA" id="ARBA00022670"/>
    </source>
</evidence>
<feature type="domain" description="Integrase catalytic" evidence="6">
    <location>
        <begin position="451"/>
        <end position="630"/>
    </location>
</feature>
<dbReference type="SUPFAM" id="SSF53098">
    <property type="entry name" value="Ribonuclease H-like"/>
    <property type="match status" value="1"/>
</dbReference>
<sequence>MSTSNPTIPGIVPTPHIFTGENYQTWSVKMQTFLQAHGMWGVVEGKDPYVLPDNPIVKQMKYHETETAKAFKALSVIQNNVSEVIFNLIMTCKTPKEAWDMLKAEFEGSNKVRRLQVTNLRRQFENLKMKDDETVRQYSERIMTIINKMRLLGSADISQERIVMKLVDTLPAKYEAKLSSLEDTRDMSTVSLSEIVNALQAFEQRQAARDQDSVEGAFSVKGKEKAQSSGKGKKIQKKGKRKKQESSGDSTCSKCNQKGHMEKVCKNKQQQHKRAQVAEDDENQEEQMFVATCIASTSSRNREEWLVDSGSTHHMVHNKDLFRNVDLSYNSKVIIGNGEYLEVKGKGDIVVSTPRGNKVISDVLYVPEIDVNLISVGQLLERGYKSFSLKWKEPAAYAAIDNDSNLWHMRLGHVSNTALVQLQKHGMMLDLPKLATQSDVCEVCQLGKKVRVPFPLKSSWRVSKRLQLVHTDIAGPMRTPSLSKNRYFMLFIDDFSRFAWVFFMKHRSEAAGIFRNFKIWIETQSEFKIKVLRSDNGTEYTSESFEEFLKATGVEHQLTVTYTPQQNGVSERKNRTVMEMASTNVKGYRVFNPKTSKIAVSRDVTFKESALWNWEKSEAEVPDVVLPSNVQQQAEPDQFDDENVDDPVVRGTRSLDEIYNRCSVAVLEPNSFTEASKSQNVNRHKARLVVKGYAQSYGIDYTESFAPVARLDTIRLLLAMAAQNQWRIHQMDVKSAFLNGNLQEEIYVEQPEGFSVKGSEEKIYLLKKALYGLKQAPRAWYERIDSYLIEIGFCRSPHEPTLYVKRDSKGILILSRYVDDLLVCGSGSVLVEKFKEEMEKVFEMSNLGEMSYFLGMEVTQNQQGIFIGQQKFAKEILMKFQMENYKSITTPLNPGEKFFKVDDYGLANATVFRSMIGCLLYLSATRLDIIFSVSLLSRFMHEPTENHLRAAKRVLRYVKGSLSFGVMFSKETVAQSTAEAEYIAASEAVNQAIWLKRVCADIKLSVAKNPVKINVDNQSAIAIAKNPVFHSRTKHIKIKFHYVREMEHEGEVSLQHCPSEEQLADIFTKPLSKNRFEAMRLKLNLQQTIQGGVLDLNVLASCLRRSVRFECVC</sequence>
<dbReference type="GO" id="GO:0015074">
    <property type="term" value="P:DNA integration"/>
    <property type="evidence" value="ECO:0007669"/>
    <property type="project" value="InterPro"/>
</dbReference>
<dbReference type="Gene3D" id="3.30.420.10">
    <property type="entry name" value="Ribonuclease H-like superfamily/Ribonuclease H"/>
    <property type="match status" value="1"/>
</dbReference>
<keyword evidence="8" id="KW-1185">Reference proteome</keyword>
<dbReference type="GO" id="GO:0004190">
    <property type="term" value="F:aspartic-type endopeptidase activity"/>
    <property type="evidence" value="ECO:0007669"/>
    <property type="project" value="UniProtKB-KW"/>
</dbReference>
<dbReference type="PROSITE" id="PS50994">
    <property type="entry name" value="INTEGRASE"/>
    <property type="match status" value="1"/>
</dbReference>
<evidence type="ECO:0000256" key="4">
    <source>
        <dbReference type="ARBA" id="ARBA00022801"/>
    </source>
</evidence>
<dbReference type="InterPro" id="IPR039537">
    <property type="entry name" value="Retrotran_Ty1/copia-like"/>
</dbReference>
<dbReference type="Pfam" id="PF22936">
    <property type="entry name" value="Pol_BBD"/>
    <property type="match status" value="1"/>
</dbReference>
<dbReference type="Pfam" id="PF13976">
    <property type="entry name" value="gag_pre-integrs"/>
    <property type="match status" value="1"/>
</dbReference>
<keyword evidence="2" id="KW-0479">Metal-binding</keyword>
<dbReference type="PANTHER" id="PTHR42648:SF18">
    <property type="entry name" value="RETROTRANSPOSON, UNCLASSIFIED-LIKE PROTEIN"/>
    <property type="match status" value="1"/>
</dbReference>
<dbReference type="InterPro" id="IPR036397">
    <property type="entry name" value="RNaseH_sf"/>
</dbReference>
<dbReference type="OMA" id="RQYSERI"/>
<dbReference type="GO" id="GO:0003676">
    <property type="term" value="F:nucleic acid binding"/>
    <property type="evidence" value="ECO:0007669"/>
    <property type="project" value="InterPro"/>
</dbReference>
<dbReference type="PANTHER" id="PTHR42648">
    <property type="entry name" value="TRANSPOSASE, PUTATIVE-RELATED"/>
    <property type="match status" value="1"/>
</dbReference>
<dbReference type="InterPro" id="IPR001584">
    <property type="entry name" value="Integrase_cat-core"/>
</dbReference>
<dbReference type="GO" id="GO:0006508">
    <property type="term" value="P:proteolysis"/>
    <property type="evidence" value="ECO:0007669"/>
    <property type="project" value="UniProtKB-KW"/>
</dbReference>
<dbReference type="STRING" id="210143.A0A1R3FZC0"/>
<name>A0A1R3FZC0_COCAP</name>
<dbReference type="Pfam" id="PF00665">
    <property type="entry name" value="rve"/>
    <property type="match status" value="1"/>
</dbReference>
<keyword evidence="4" id="KW-0378">Hydrolase</keyword>
<dbReference type="Proteomes" id="UP000188268">
    <property type="component" value="Unassembled WGS sequence"/>
</dbReference>
<evidence type="ECO:0000256" key="2">
    <source>
        <dbReference type="ARBA" id="ARBA00022723"/>
    </source>
</evidence>
<evidence type="ECO:0000256" key="5">
    <source>
        <dbReference type="SAM" id="MobiDB-lite"/>
    </source>
</evidence>
<protein>
    <submittedName>
        <fullName evidence="7">Integrase, catalytic core</fullName>
    </submittedName>
</protein>
<dbReference type="Pfam" id="PF25597">
    <property type="entry name" value="SH3_retrovirus"/>
    <property type="match status" value="1"/>
</dbReference>
<dbReference type="Pfam" id="PF07727">
    <property type="entry name" value="RVT_2"/>
    <property type="match status" value="1"/>
</dbReference>
<dbReference type="GO" id="GO:0046872">
    <property type="term" value="F:metal ion binding"/>
    <property type="evidence" value="ECO:0007669"/>
    <property type="project" value="UniProtKB-KW"/>
</dbReference>
<dbReference type="CDD" id="cd09272">
    <property type="entry name" value="RNase_HI_RT_Ty1"/>
    <property type="match status" value="1"/>
</dbReference>
<dbReference type="Gramene" id="OMO51183">
    <property type="protein sequence ID" value="OMO51183"/>
    <property type="gene ID" value="CCACVL1_29947"/>
</dbReference>
<evidence type="ECO:0000313" key="8">
    <source>
        <dbReference type="Proteomes" id="UP000188268"/>
    </source>
</evidence>
<keyword evidence="1" id="KW-0645">Protease</keyword>
<evidence type="ECO:0000256" key="3">
    <source>
        <dbReference type="ARBA" id="ARBA00022750"/>
    </source>
</evidence>
<keyword evidence="3" id="KW-0064">Aspartyl protease</keyword>
<dbReference type="AlphaFoldDB" id="A0A1R3FZC0"/>
<dbReference type="OrthoDB" id="1726977at2759"/>
<accession>A0A1R3FZC0</accession>
<organism evidence="7 8">
    <name type="scientific">Corchorus capsularis</name>
    <name type="common">Jute</name>
    <dbReference type="NCBI Taxonomy" id="210143"/>
    <lineage>
        <taxon>Eukaryota</taxon>
        <taxon>Viridiplantae</taxon>
        <taxon>Streptophyta</taxon>
        <taxon>Embryophyta</taxon>
        <taxon>Tracheophyta</taxon>
        <taxon>Spermatophyta</taxon>
        <taxon>Magnoliopsida</taxon>
        <taxon>eudicotyledons</taxon>
        <taxon>Gunneridae</taxon>
        <taxon>Pentapetalae</taxon>
        <taxon>rosids</taxon>
        <taxon>malvids</taxon>
        <taxon>Malvales</taxon>
        <taxon>Malvaceae</taxon>
        <taxon>Grewioideae</taxon>
        <taxon>Apeibeae</taxon>
        <taxon>Corchorus</taxon>
    </lineage>
</organism>
<dbReference type="InterPro" id="IPR025724">
    <property type="entry name" value="GAG-pre-integrase_dom"/>
</dbReference>
<dbReference type="InterPro" id="IPR013103">
    <property type="entry name" value="RVT_2"/>
</dbReference>
<evidence type="ECO:0000259" key="6">
    <source>
        <dbReference type="PROSITE" id="PS50994"/>
    </source>
</evidence>
<proteinExistence type="predicted"/>
<dbReference type="SUPFAM" id="SSF56672">
    <property type="entry name" value="DNA/RNA polymerases"/>
    <property type="match status" value="1"/>
</dbReference>
<reference evidence="7 8" key="1">
    <citation type="submission" date="2013-09" db="EMBL/GenBank/DDBJ databases">
        <title>Corchorus capsularis genome sequencing.</title>
        <authorList>
            <person name="Alam M."/>
            <person name="Haque M.S."/>
            <person name="Islam M.S."/>
            <person name="Emdad E.M."/>
            <person name="Islam M.M."/>
            <person name="Ahmed B."/>
            <person name="Halim A."/>
            <person name="Hossen Q.M.M."/>
            <person name="Hossain M.Z."/>
            <person name="Ahmed R."/>
            <person name="Khan M.M."/>
            <person name="Islam R."/>
            <person name="Rashid M.M."/>
            <person name="Khan S.A."/>
            <person name="Rahman M.S."/>
            <person name="Alam M."/>
        </authorList>
    </citation>
    <scope>NUCLEOTIDE SEQUENCE [LARGE SCALE GENOMIC DNA]</scope>
    <source>
        <strain evidence="8">cv. CVL-1</strain>
        <tissue evidence="7">Whole seedling</tissue>
    </source>
</reference>
<evidence type="ECO:0000313" key="7">
    <source>
        <dbReference type="EMBL" id="OMO51183.1"/>
    </source>
</evidence>
<dbReference type="InterPro" id="IPR043502">
    <property type="entry name" value="DNA/RNA_pol_sf"/>
</dbReference>
<comment type="caution">
    <text evidence="7">The sequence shown here is derived from an EMBL/GenBank/DDBJ whole genome shotgun (WGS) entry which is preliminary data.</text>
</comment>
<dbReference type="InterPro" id="IPR012337">
    <property type="entry name" value="RNaseH-like_sf"/>
</dbReference>
<gene>
    <name evidence="7" type="ORF">CCACVL1_29947</name>
</gene>